<keyword evidence="2" id="KW-1185">Reference proteome</keyword>
<dbReference type="Proteomes" id="UP000191522">
    <property type="component" value="Unassembled WGS sequence"/>
</dbReference>
<sequence length="168" mass="18682">MSTFASPLDSLFFIHGMSGPRPSIRAFLCDIPCLPADSKIRFLGCVRQYNVRTGHIVLEHNYPRSRKEPSTVSVDINAVLGNITSEELRVGSWLNVLGYVRDITPPASSFSSQQDSQQPNEAVPTKVLPRPVYIEAVMVFSAGAIALGEYERILRNAQDVERRLHNQA</sequence>
<proteinExistence type="predicted"/>
<dbReference type="Pfam" id="PF12658">
    <property type="entry name" value="Ten1"/>
    <property type="match status" value="1"/>
</dbReference>
<evidence type="ECO:0008006" key="3">
    <source>
        <dbReference type="Google" id="ProtNLM"/>
    </source>
</evidence>
<protein>
    <recommendedName>
        <fullName evidence="3">CST complex subunit Ten1</fullName>
    </recommendedName>
</protein>
<dbReference type="OrthoDB" id="5275361at2759"/>
<evidence type="ECO:0000313" key="1">
    <source>
        <dbReference type="EMBL" id="OQD75243.1"/>
    </source>
</evidence>
<dbReference type="GO" id="GO:0043047">
    <property type="term" value="F:single-stranded telomeric DNA binding"/>
    <property type="evidence" value="ECO:0007669"/>
    <property type="project" value="InterPro"/>
</dbReference>
<reference evidence="2" key="1">
    <citation type="journal article" date="2017" name="Nat. Microbiol.">
        <title>Global analysis of biosynthetic gene clusters reveals vast potential of secondary metabolite production in Penicillium species.</title>
        <authorList>
            <person name="Nielsen J.C."/>
            <person name="Grijseels S."/>
            <person name="Prigent S."/>
            <person name="Ji B."/>
            <person name="Dainat J."/>
            <person name="Nielsen K.F."/>
            <person name="Frisvad J.C."/>
            <person name="Workman M."/>
            <person name="Nielsen J."/>
        </authorList>
    </citation>
    <scope>NUCLEOTIDE SEQUENCE [LARGE SCALE GENOMIC DNA]</scope>
    <source>
        <strain evidence="2">IBT 11843</strain>
    </source>
</reference>
<dbReference type="GO" id="GO:1990879">
    <property type="term" value="C:CST complex"/>
    <property type="evidence" value="ECO:0007669"/>
    <property type="project" value="InterPro"/>
</dbReference>
<accession>A0A1V6PEM9</accession>
<comment type="caution">
    <text evidence="1">The sequence shown here is derived from an EMBL/GenBank/DDBJ whole genome shotgun (WGS) entry which is preliminary data.</text>
</comment>
<evidence type="ECO:0000313" key="2">
    <source>
        <dbReference type="Proteomes" id="UP000191522"/>
    </source>
</evidence>
<dbReference type="Gene3D" id="2.40.50.140">
    <property type="entry name" value="Nucleic acid-binding proteins"/>
    <property type="match status" value="1"/>
</dbReference>
<dbReference type="EMBL" id="MDYL01000008">
    <property type="protein sequence ID" value="OQD75243.1"/>
    <property type="molecule type" value="Genomic_DNA"/>
</dbReference>
<name>A0A1V6PEM9_PENDC</name>
<gene>
    <name evidence="1" type="ORF">PENDEC_c008G02549</name>
</gene>
<dbReference type="OMA" id="GCVTHYT"/>
<dbReference type="InterPro" id="IPR012340">
    <property type="entry name" value="NA-bd_OB-fold"/>
</dbReference>
<organism evidence="1 2">
    <name type="scientific">Penicillium decumbens</name>
    <dbReference type="NCBI Taxonomy" id="69771"/>
    <lineage>
        <taxon>Eukaryota</taxon>
        <taxon>Fungi</taxon>
        <taxon>Dikarya</taxon>
        <taxon>Ascomycota</taxon>
        <taxon>Pezizomycotina</taxon>
        <taxon>Eurotiomycetes</taxon>
        <taxon>Eurotiomycetidae</taxon>
        <taxon>Eurotiales</taxon>
        <taxon>Aspergillaceae</taxon>
        <taxon>Penicillium</taxon>
    </lineage>
</organism>
<dbReference type="GO" id="GO:0016233">
    <property type="term" value="P:telomere capping"/>
    <property type="evidence" value="ECO:0007669"/>
    <property type="project" value="InterPro"/>
</dbReference>
<dbReference type="AlphaFoldDB" id="A0A1V6PEM9"/>
<dbReference type="InterPro" id="IPR024222">
    <property type="entry name" value="Ten1_fungal"/>
</dbReference>